<proteinExistence type="predicted"/>
<dbReference type="Pfam" id="PF13416">
    <property type="entry name" value="SBP_bac_8"/>
    <property type="match status" value="1"/>
</dbReference>
<keyword evidence="4" id="KW-1185">Reference proteome</keyword>
<accession>A0ABV6DJ51</accession>
<dbReference type="InterPro" id="IPR022627">
    <property type="entry name" value="DUF3502"/>
</dbReference>
<dbReference type="PANTHER" id="PTHR43649:SF17">
    <property type="entry name" value="ABC TRANSPORTER SOLUTE BINDING PROTEIN-SUGAR TRANSPORT"/>
    <property type="match status" value="1"/>
</dbReference>
<dbReference type="Gene3D" id="3.40.190.10">
    <property type="entry name" value="Periplasmic binding protein-like II"/>
    <property type="match status" value="2"/>
</dbReference>
<dbReference type="RefSeq" id="WP_377469862.1">
    <property type="nucleotide sequence ID" value="NZ_JBHLWN010000031.1"/>
</dbReference>
<feature type="signal peptide" evidence="1">
    <location>
        <begin position="1"/>
        <end position="25"/>
    </location>
</feature>
<dbReference type="Pfam" id="PF12010">
    <property type="entry name" value="DUF3502"/>
    <property type="match status" value="1"/>
</dbReference>
<protein>
    <submittedName>
        <fullName evidence="3">ABC transporter substrate-binding protein</fullName>
    </submittedName>
</protein>
<gene>
    <name evidence="3" type="ORF">ACFFK0_09300</name>
</gene>
<organism evidence="3 4">
    <name type="scientific">Paenibacillus chartarius</name>
    <dbReference type="NCBI Taxonomy" id="747481"/>
    <lineage>
        <taxon>Bacteria</taxon>
        <taxon>Bacillati</taxon>
        <taxon>Bacillota</taxon>
        <taxon>Bacilli</taxon>
        <taxon>Bacillales</taxon>
        <taxon>Paenibacillaceae</taxon>
        <taxon>Paenibacillus</taxon>
    </lineage>
</organism>
<sequence length="514" mass="58295">MKKALLGTLALVLTTALVMTTIRIASTDRTTAEGADGSRAPPALQPVTLRVLFPGDKPAAQDEVTRAVESRLARDGLPIKLDFTFVPFEQYWNKEWLLDATGASYDIGLTSFSNLPGLVSKKVLAPLDDALKEYGKDILRSTPDYAMQSVTVKGKTYGIPRVMPIAEFQSFVQIRGDLRKKYGLPEIETLQQMDAYLEAVYRNEPGMIPYFYDSGRFLLREFGDVAFLAGNYLNSPVYIDPADPELKVRNTYESDLFRNIMQKLHEWQRQGYTPRSVSATPDIPDPEKAFYEGKIAATWSVVLKQTERIDAFKAVTPNGELENVYLRPDKPKYLFTGSDNMLSVFSTSRHVNEAVALINWIRSSQENYDLFTYGIENVHYQLRGDAISYEGIPRERRYLPISWAWNDIRFARFSEHISPEYAAELRSWDREATLSPTLGFVPDLAPVKSEMAQLNAVISEYLPLLYDERTDWSSTMSAFQAKLHDAGIEHVAAEMQRQFDAFRMEKGAAQRGYK</sequence>
<feature type="chain" id="PRO_5045218858" evidence="1">
    <location>
        <begin position="26"/>
        <end position="514"/>
    </location>
</feature>
<reference evidence="3 4" key="1">
    <citation type="submission" date="2024-09" db="EMBL/GenBank/DDBJ databases">
        <authorList>
            <person name="Sun Q."/>
            <person name="Mori K."/>
        </authorList>
    </citation>
    <scope>NUCLEOTIDE SEQUENCE [LARGE SCALE GENOMIC DNA]</scope>
    <source>
        <strain evidence="3 4">CCM 7759</strain>
    </source>
</reference>
<evidence type="ECO:0000256" key="1">
    <source>
        <dbReference type="SAM" id="SignalP"/>
    </source>
</evidence>
<dbReference type="InterPro" id="IPR006059">
    <property type="entry name" value="SBP"/>
</dbReference>
<dbReference type="PANTHER" id="PTHR43649">
    <property type="entry name" value="ARABINOSE-BINDING PROTEIN-RELATED"/>
    <property type="match status" value="1"/>
</dbReference>
<comment type="caution">
    <text evidence="3">The sequence shown here is derived from an EMBL/GenBank/DDBJ whole genome shotgun (WGS) entry which is preliminary data.</text>
</comment>
<dbReference type="Proteomes" id="UP001589776">
    <property type="component" value="Unassembled WGS sequence"/>
</dbReference>
<dbReference type="EMBL" id="JBHLWN010000031">
    <property type="protein sequence ID" value="MFC0212658.1"/>
    <property type="molecule type" value="Genomic_DNA"/>
</dbReference>
<evidence type="ECO:0000313" key="3">
    <source>
        <dbReference type="EMBL" id="MFC0212658.1"/>
    </source>
</evidence>
<dbReference type="SUPFAM" id="SSF53850">
    <property type="entry name" value="Periplasmic binding protein-like II"/>
    <property type="match status" value="1"/>
</dbReference>
<evidence type="ECO:0000259" key="2">
    <source>
        <dbReference type="Pfam" id="PF12010"/>
    </source>
</evidence>
<dbReference type="InterPro" id="IPR050490">
    <property type="entry name" value="Bact_solute-bd_prot1"/>
</dbReference>
<name>A0ABV6DJ51_9BACL</name>
<keyword evidence="1" id="KW-0732">Signal</keyword>
<feature type="domain" description="DUF3502" evidence="2">
    <location>
        <begin position="436"/>
        <end position="503"/>
    </location>
</feature>
<evidence type="ECO:0000313" key="4">
    <source>
        <dbReference type="Proteomes" id="UP001589776"/>
    </source>
</evidence>